<dbReference type="Gene3D" id="3.90.79.10">
    <property type="entry name" value="Nucleoside Triphosphate Pyrophosphohydrolase"/>
    <property type="match status" value="1"/>
</dbReference>
<dbReference type="Pfam" id="PF00293">
    <property type="entry name" value="NUDIX"/>
    <property type="match status" value="1"/>
</dbReference>
<dbReference type="PROSITE" id="PS00893">
    <property type="entry name" value="NUDIX_BOX"/>
    <property type="match status" value="1"/>
</dbReference>
<dbReference type="PRINTS" id="PR00502">
    <property type="entry name" value="NUDIXFAMILY"/>
</dbReference>
<reference evidence="6" key="1">
    <citation type="submission" date="2017-09" db="EMBL/GenBank/DDBJ databases">
        <title>Depth-based differentiation of microbial function through sediment-hosted aquifers and enrichment of novel symbionts in the deep terrestrial subsurface.</title>
        <authorList>
            <person name="Probst A.J."/>
            <person name="Ladd B."/>
            <person name="Jarett J.K."/>
            <person name="Geller-Mcgrath D.E."/>
            <person name="Sieber C.M.K."/>
            <person name="Emerson J.B."/>
            <person name="Anantharaman K."/>
            <person name="Thomas B.C."/>
            <person name="Malmstrom R."/>
            <person name="Stieglmeier M."/>
            <person name="Klingl A."/>
            <person name="Woyke T."/>
            <person name="Ryan C.M."/>
            <person name="Banfield J.F."/>
        </authorList>
    </citation>
    <scope>NUCLEOTIDE SEQUENCE [LARGE SCALE GENOMIC DNA]</scope>
</reference>
<dbReference type="AlphaFoldDB" id="A0A2M7INM4"/>
<dbReference type="SUPFAM" id="SSF55811">
    <property type="entry name" value="Nudix"/>
    <property type="match status" value="1"/>
</dbReference>
<sequence>MKLLAEISEGTLGLSDQFEQLGSEYQLRKSARVILLNKEGDMATQYLNTYTYHKLPGGGVDAGESIEEALRREVKEEVGCDCEIVRPVGMTIEYRNKYKLIHISYCYVAEIVGEVGEPALEEGEIEEGQETLWLPPAEVQEKMKTDRPGKFEGHFILKREMSFLEEYMNT</sequence>
<dbReference type="GO" id="GO:0016787">
    <property type="term" value="F:hydrolase activity"/>
    <property type="evidence" value="ECO:0007669"/>
    <property type="project" value="UniProtKB-KW"/>
</dbReference>
<protein>
    <submittedName>
        <fullName evidence="5">ADP-ribose pyrophosphatase</fullName>
    </submittedName>
</protein>
<comment type="cofactor">
    <cofactor evidence="1">
        <name>Mg(2+)</name>
        <dbReference type="ChEBI" id="CHEBI:18420"/>
    </cofactor>
</comment>
<dbReference type="InterPro" id="IPR015797">
    <property type="entry name" value="NUDIX_hydrolase-like_dom_sf"/>
</dbReference>
<dbReference type="Proteomes" id="UP000230837">
    <property type="component" value="Unassembled WGS sequence"/>
</dbReference>
<name>A0A2M7INM4_9BACT</name>
<keyword evidence="2 3" id="KW-0378">Hydrolase</keyword>
<feature type="domain" description="Nudix hydrolase" evidence="4">
    <location>
        <begin position="26"/>
        <end position="157"/>
    </location>
</feature>
<evidence type="ECO:0000256" key="3">
    <source>
        <dbReference type="RuleBase" id="RU003476"/>
    </source>
</evidence>
<evidence type="ECO:0000313" key="5">
    <source>
        <dbReference type="EMBL" id="PIW96868.1"/>
    </source>
</evidence>
<evidence type="ECO:0000313" key="6">
    <source>
        <dbReference type="Proteomes" id="UP000230837"/>
    </source>
</evidence>
<dbReference type="InterPro" id="IPR020084">
    <property type="entry name" value="NUDIX_hydrolase_CS"/>
</dbReference>
<dbReference type="PANTHER" id="PTHR43046:SF15">
    <property type="entry name" value="MUTT_NUDIX FAMILY PROTEIN"/>
    <property type="match status" value="1"/>
</dbReference>
<proteinExistence type="inferred from homology"/>
<comment type="caution">
    <text evidence="5">The sequence shown here is derived from an EMBL/GenBank/DDBJ whole genome shotgun (WGS) entry which is preliminary data.</text>
</comment>
<evidence type="ECO:0000256" key="2">
    <source>
        <dbReference type="ARBA" id="ARBA00022801"/>
    </source>
</evidence>
<dbReference type="PROSITE" id="PS51462">
    <property type="entry name" value="NUDIX"/>
    <property type="match status" value="1"/>
</dbReference>
<evidence type="ECO:0000256" key="1">
    <source>
        <dbReference type="ARBA" id="ARBA00001946"/>
    </source>
</evidence>
<organism evidence="5 6">
    <name type="scientific">Candidatus Kaiserbacteria bacterium CG_4_8_14_3_um_filter_38_9</name>
    <dbReference type="NCBI Taxonomy" id="1974599"/>
    <lineage>
        <taxon>Bacteria</taxon>
        <taxon>Candidatus Kaiseribacteriota</taxon>
    </lineage>
</organism>
<dbReference type="InterPro" id="IPR020476">
    <property type="entry name" value="Nudix_hydrolase"/>
</dbReference>
<evidence type="ECO:0000259" key="4">
    <source>
        <dbReference type="PROSITE" id="PS51462"/>
    </source>
</evidence>
<accession>A0A2M7INM4</accession>
<dbReference type="InterPro" id="IPR000086">
    <property type="entry name" value="NUDIX_hydrolase_dom"/>
</dbReference>
<dbReference type="PANTHER" id="PTHR43046">
    <property type="entry name" value="GDP-MANNOSE MANNOSYL HYDROLASE"/>
    <property type="match status" value="1"/>
</dbReference>
<comment type="similarity">
    <text evidence="3">Belongs to the Nudix hydrolase family.</text>
</comment>
<gene>
    <name evidence="5" type="ORF">COZ82_02655</name>
</gene>
<dbReference type="EMBL" id="PFHR01000139">
    <property type="protein sequence ID" value="PIW96868.1"/>
    <property type="molecule type" value="Genomic_DNA"/>
</dbReference>